<dbReference type="GO" id="GO:0030170">
    <property type="term" value="F:pyridoxal phosphate binding"/>
    <property type="evidence" value="ECO:0007669"/>
    <property type="project" value="InterPro"/>
</dbReference>
<dbReference type="PANTHER" id="PTHR30212:SF2">
    <property type="entry name" value="PROTEIN YIIM"/>
    <property type="match status" value="1"/>
</dbReference>
<accession>A0A6C1C601</accession>
<feature type="compositionally biased region" description="Basic and acidic residues" evidence="1">
    <location>
        <begin position="15"/>
        <end position="31"/>
    </location>
</feature>
<dbReference type="RefSeq" id="WP_030407394.1">
    <property type="nucleotide sequence ID" value="NZ_BBQG01000077.1"/>
</dbReference>
<comment type="caution">
    <text evidence="2">The sequence shown here is derived from an EMBL/GenBank/DDBJ whole genome shotgun (WGS) entry which is preliminary data.</text>
</comment>
<feature type="region of interest" description="Disordered" evidence="1">
    <location>
        <begin position="15"/>
        <end position="51"/>
    </location>
</feature>
<dbReference type="InterPro" id="IPR011037">
    <property type="entry name" value="Pyrv_Knase-like_insert_dom_sf"/>
</dbReference>
<protein>
    <submittedName>
        <fullName evidence="2">MOSC domain-containing protein</fullName>
    </submittedName>
</protein>
<name>A0A6C1C601_9ACTN</name>
<evidence type="ECO:0000313" key="3">
    <source>
        <dbReference type="Proteomes" id="UP000298111"/>
    </source>
</evidence>
<dbReference type="SUPFAM" id="SSF50800">
    <property type="entry name" value="PK beta-barrel domain-like"/>
    <property type="match status" value="1"/>
</dbReference>
<evidence type="ECO:0000313" key="2">
    <source>
        <dbReference type="EMBL" id="TGG75801.1"/>
    </source>
</evidence>
<dbReference type="GO" id="GO:0030151">
    <property type="term" value="F:molybdenum ion binding"/>
    <property type="evidence" value="ECO:0007669"/>
    <property type="project" value="InterPro"/>
</dbReference>
<gene>
    <name evidence="2" type="ORF">D8771_32980</name>
</gene>
<dbReference type="Pfam" id="PF03473">
    <property type="entry name" value="MOSC"/>
    <property type="match status" value="1"/>
</dbReference>
<reference evidence="2 3" key="1">
    <citation type="submission" date="2018-10" db="EMBL/GenBank/DDBJ databases">
        <title>Isolation of pseudouridimycin from Streptomyces albus DSM 40763.</title>
        <authorList>
            <person name="Rosenqvist P."/>
            <person name="Metsae-Ketelae M."/>
            <person name="Virta P."/>
        </authorList>
    </citation>
    <scope>NUCLEOTIDE SEQUENCE [LARGE SCALE GENOMIC DNA]</scope>
    <source>
        <strain evidence="2 3">DSM 40763</strain>
    </source>
</reference>
<dbReference type="EMBL" id="RCIY01000114">
    <property type="protein sequence ID" value="TGG75801.1"/>
    <property type="molecule type" value="Genomic_DNA"/>
</dbReference>
<dbReference type="PANTHER" id="PTHR30212">
    <property type="entry name" value="PROTEIN YIIM"/>
    <property type="match status" value="1"/>
</dbReference>
<dbReference type="AlphaFoldDB" id="A0A6C1C601"/>
<dbReference type="GeneID" id="75181867"/>
<dbReference type="InterPro" id="IPR005302">
    <property type="entry name" value="MoCF_Sase_C"/>
</dbReference>
<proteinExistence type="predicted"/>
<organism evidence="2 3">
    <name type="scientific">Streptomyces albus</name>
    <dbReference type="NCBI Taxonomy" id="1888"/>
    <lineage>
        <taxon>Bacteria</taxon>
        <taxon>Bacillati</taxon>
        <taxon>Actinomycetota</taxon>
        <taxon>Actinomycetes</taxon>
        <taxon>Kitasatosporales</taxon>
        <taxon>Streptomycetaceae</taxon>
        <taxon>Streptomyces</taxon>
    </lineage>
</organism>
<sequence>MQLLSVNLAIPHQSEHTDAEHKWTGIDKRPTSEPVAVRAPGPRGTGGSGLAGDTIGNLRYHGGEEQAVYAYAREELDRWERELGRTLPNGVFGENLTMRDAAVDDALVGERWQIGAPGTGPLLEVSTTRFPCRTFAGWLGEQGWLKRFTARHRAGAYLRVRTPGEVRAGDTVTVVHRPDHDVSVSHVFRALTGEPELLPHILTAGELLDPLVRERALRRTGRSLA</sequence>
<dbReference type="PROSITE" id="PS51340">
    <property type="entry name" value="MOSC"/>
    <property type="match status" value="1"/>
</dbReference>
<dbReference type="InterPro" id="IPR052353">
    <property type="entry name" value="Benzoxazolinone_Detox_Enz"/>
</dbReference>
<dbReference type="GO" id="GO:0003824">
    <property type="term" value="F:catalytic activity"/>
    <property type="evidence" value="ECO:0007669"/>
    <property type="project" value="InterPro"/>
</dbReference>
<dbReference type="Gene3D" id="2.40.33.20">
    <property type="entry name" value="PK beta-barrel domain-like"/>
    <property type="match status" value="1"/>
</dbReference>
<dbReference type="Proteomes" id="UP000298111">
    <property type="component" value="Unassembled WGS sequence"/>
</dbReference>
<evidence type="ECO:0000256" key="1">
    <source>
        <dbReference type="SAM" id="MobiDB-lite"/>
    </source>
</evidence>